<evidence type="ECO:0000256" key="7">
    <source>
        <dbReference type="SAM" id="Phobius"/>
    </source>
</evidence>
<comment type="similarity">
    <text evidence="2">Belongs to the amino acid/polyamine transporter 2 family.</text>
</comment>
<proteinExistence type="inferred from homology"/>
<reference evidence="9 10" key="1">
    <citation type="submission" date="2021-11" db="EMBL/GenBank/DDBJ databases">
        <title>Black yeast isolated from Biological Soil Crust.</title>
        <authorList>
            <person name="Kurbessoian T."/>
        </authorList>
    </citation>
    <scope>NUCLEOTIDE SEQUENCE [LARGE SCALE GENOMIC DNA]</scope>
    <source>
        <strain evidence="9 10">CCFEE 5522</strain>
    </source>
</reference>
<feature type="transmembrane region" description="Helical" evidence="7">
    <location>
        <begin position="305"/>
        <end position="324"/>
    </location>
</feature>
<dbReference type="GO" id="GO:0016020">
    <property type="term" value="C:membrane"/>
    <property type="evidence" value="ECO:0007669"/>
    <property type="project" value="UniProtKB-SubCell"/>
</dbReference>
<feature type="transmembrane region" description="Helical" evidence="7">
    <location>
        <begin position="170"/>
        <end position="191"/>
    </location>
</feature>
<accession>A0AAV9J9H7</accession>
<feature type="transmembrane region" description="Helical" evidence="7">
    <location>
        <begin position="444"/>
        <end position="463"/>
    </location>
</feature>
<feature type="transmembrane region" description="Helical" evidence="7">
    <location>
        <begin position="402"/>
        <end position="424"/>
    </location>
</feature>
<dbReference type="Pfam" id="PF01490">
    <property type="entry name" value="Aa_trans"/>
    <property type="match status" value="1"/>
</dbReference>
<evidence type="ECO:0000256" key="5">
    <source>
        <dbReference type="ARBA" id="ARBA00023136"/>
    </source>
</evidence>
<feature type="transmembrane region" description="Helical" evidence="7">
    <location>
        <begin position="273"/>
        <end position="293"/>
    </location>
</feature>
<comment type="subcellular location">
    <subcellularLocation>
        <location evidence="1">Membrane</location>
        <topology evidence="1">Multi-pass membrane protein</topology>
    </subcellularLocation>
</comment>
<evidence type="ECO:0000256" key="3">
    <source>
        <dbReference type="ARBA" id="ARBA00022692"/>
    </source>
</evidence>
<gene>
    <name evidence="9" type="ORF">LTR36_007429</name>
</gene>
<dbReference type="EMBL" id="JAVFHQ010000049">
    <property type="protein sequence ID" value="KAK4541720.1"/>
    <property type="molecule type" value="Genomic_DNA"/>
</dbReference>
<dbReference type="InterPro" id="IPR013057">
    <property type="entry name" value="AA_transpt_TM"/>
</dbReference>
<feature type="region of interest" description="Disordered" evidence="6">
    <location>
        <begin position="99"/>
        <end position="132"/>
    </location>
</feature>
<feature type="transmembrane region" description="Helical" evidence="7">
    <location>
        <begin position="197"/>
        <end position="215"/>
    </location>
</feature>
<feature type="transmembrane region" description="Helical" evidence="7">
    <location>
        <begin position="374"/>
        <end position="390"/>
    </location>
</feature>
<evidence type="ECO:0000256" key="1">
    <source>
        <dbReference type="ARBA" id="ARBA00004141"/>
    </source>
</evidence>
<feature type="transmembrane region" description="Helical" evidence="7">
    <location>
        <begin position="577"/>
        <end position="602"/>
    </location>
</feature>
<feature type="domain" description="Amino acid transporter transmembrane" evidence="8">
    <location>
        <begin position="164"/>
        <end position="537"/>
    </location>
</feature>
<organism evidence="9 10">
    <name type="scientific">Oleoguttula mirabilis</name>
    <dbReference type="NCBI Taxonomy" id="1507867"/>
    <lineage>
        <taxon>Eukaryota</taxon>
        <taxon>Fungi</taxon>
        <taxon>Dikarya</taxon>
        <taxon>Ascomycota</taxon>
        <taxon>Pezizomycotina</taxon>
        <taxon>Dothideomycetes</taxon>
        <taxon>Dothideomycetidae</taxon>
        <taxon>Mycosphaerellales</taxon>
        <taxon>Teratosphaeriaceae</taxon>
        <taxon>Oleoguttula</taxon>
    </lineage>
</organism>
<dbReference type="Proteomes" id="UP001324427">
    <property type="component" value="Unassembled WGS sequence"/>
</dbReference>
<feature type="transmembrane region" description="Helical" evidence="7">
    <location>
        <begin position="489"/>
        <end position="509"/>
    </location>
</feature>
<dbReference type="GO" id="GO:0015179">
    <property type="term" value="F:L-amino acid transmembrane transporter activity"/>
    <property type="evidence" value="ECO:0007669"/>
    <property type="project" value="TreeGrafter"/>
</dbReference>
<evidence type="ECO:0000259" key="8">
    <source>
        <dbReference type="Pfam" id="PF01490"/>
    </source>
</evidence>
<evidence type="ECO:0000256" key="4">
    <source>
        <dbReference type="ARBA" id="ARBA00022989"/>
    </source>
</evidence>
<keyword evidence="3 7" id="KW-0812">Transmembrane</keyword>
<keyword evidence="10" id="KW-1185">Reference proteome</keyword>
<dbReference type="PANTHER" id="PTHR22950:SF461">
    <property type="entry name" value="AMINO ACID TRANSPORTER TRANSMEMBRANE DOMAIN-CONTAINING PROTEIN"/>
    <property type="match status" value="1"/>
</dbReference>
<dbReference type="AlphaFoldDB" id="A0AAV9J9H7"/>
<feature type="transmembrane region" description="Helical" evidence="7">
    <location>
        <begin position="246"/>
        <end position="267"/>
    </location>
</feature>
<evidence type="ECO:0000256" key="2">
    <source>
        <dbReference type="ARBA" id="ARBA00008066"/>
    </source>
</evidence>
<feature type="compositionally biased region" description="Basic and acidic residues" evidence="6">
    <location>
        <begin position="99"/>
        <end position="113"/>
    </location>
</feature>
<dbReference type="PANTHER" id="PTHR22950">
    <property type="entry name" value="AMINO ACID TRANSPORTER"/>
    <property type="match status" value="1"/>
</dbReference>
<comment type="caution">
    <text evidence="9">The sequence shown here is derived from an EMBL/GenBank/DDBJ whole genome shotgun (WGS) entry which is preliminary data.</text>
</comment>
<protein>
    <recommendedName>
        <fullName evidence="8">Amino acid transporter transmembrane domain-containing protein</fullName>
    </recommendedName>
</protein>
<evidence type="ECO:0000313" key="9">
    <source>
        <dbReference type="EMBL" id="KAK4541720.1"/>
    </source>
</evidence>
<evidence type="ECO:0000256" key="6">
    <source>
        <dbReference type="SAM" id="MobiDB-lite"/>
    </source>
</evidence>
<name>A0AAV9J9H7_9PEZI</name>
<sequence length="625" mass="68757">MAGLASGLAVTYPTEAVIEATTPEVVRKKSLDGDYGIQERVYGIAARTKPGVTFEEYTFWAEIEREMEREENRKYQAARGPTTFTSLLKNRFSHGVHHENKVALEKEEAEKSSRALQATEESDQIVGKDEKAPTAIVAAPPPDFDSSLRVTDAEWRTAARALRTASWGTICFLVTTDILGWSSCPFVFASVGFGPGVALYVVFGIFAGISGWAIWKTFMGLDSSRYPMMSFGDPFFRIYGPKTRHFINIMQSIQQFLSVAVLILGNGTVLAEVASNKICFIVCMLICMIIGMVSGLMRSLQHVGWLANLCVWMNIISFIIIMVASSNYPIYYPAVTKSTLIKTIEPVKTFAGPPPDAYQMQAYGFAAQFNGVDSMVYAYSGAIIFVAFLAEMRHPWDFWKGIFLAQTFICFVYILFGAFVYSQYGQYSASTIGTVIQPFALQTVGNVIGLITGLIACLLYFNIGMKTVYLEVFQEILHFPPITTKKGQLVWCGLGPCYWIIAFVLAASVPNLNAIVGLVGGLFSLNFTYSIPAIMFLGYNVTRNASLPGEGFDPKTEVTTRHDAGYKRWVRGFKKQWWLNTIMALYFMAGLACSGMGSWAAIEGAIAVFGPGGTVATSWGCAAPV</sequence>
<keyword evidence="4 7" id="KW-1133">Transmembrane helix</keyword>
<keyword evidence="5 7" id="KW-0472">Membrane</keyword>
<feature type="transmembrane region" description="Helical" evidence="7">
    <location>
        <begin position="515"/>
        <end position="537"/>
    </location>
</feature>
<evidence type="ECO:0000313" key="10">
    <source>
        <dbReference type="Proteomes" id="UP001324427"/>
    </source>
</evidence>